<dbReference type="AlphaFoldDB" id="A0A9D2APN4"/>
<sequence length="161" mass="17881">MKKIEYEDVSIAICFDDILHEALAESSYLAASTAALAQPEPRVSQLIITTDEMPLVHRACHEAYAAILPRLSAYAGEGSAATDEGVTFALRLPLERSESIDALLLHELRRAIVSYLLSRWFYGKSAQLAADALRRYEASVGMVLHDIRLTQAATRRPVNYF</sequence>
<organism evidence="1 2">
    <name type="scientific">Candidatus Barnesiella excrementipullorum</name>
    <dbReference type="NCBI Taxonomy" id="2838479"/>
    <lineage>
        <taxon>Bacteria</taxon>
        <taxon>Pseudomonadati</taxon>
        <taxon>Bacteroidota</taxon>
        <taxon>Bacteroidia</taxon>
        <taxon>Bacteroidales</taxon>
        <taxon>Barnesiellaceae</taxon>
        <taxon>Barnesiella</taxon>
    </lineage>
</organism>
<reference evidence="1" key="2">
    <citation type="submission" date="2021-04" db="EMBL/GenBank/DDBJ databases">
        <authorList>
            <person name="Gilroy R."/>
        </authorList>
    </citation>
    <scope>NUCLEOTIDE SEQUENCE</scope>
    <source>
        <strain evidence="1">ChiHjej12B11-16260</strain>
    </source>
</reference>
<accession>A0A9D2APN4</accession>
<dbReference type="EMBL" id="DXFB01000145">
    <property type="protein sequence ID" value="HIX45667.1"/>
    <property type="molecule type" value="Genomic_DNA"/>
</dbReference>
<dbReference type="Proteomes" id="UP000824246">
    <property type="component" value="Unassembled WGS sequence"/>
</dbReference>
<evidence type="ECO:0000313" key="2">
    <source>
        <dbReference type="Proteomes" id="UP000824246"/>
    </source>
</evidence>
<comment type="caution">
    <text evidence="1">The sequence shown here is derived from an EMBL/GenBank/DDBJ whole genome shotgun (WGS) entry which is preliminary data.</text>
</comment>
<protein>
    <submittedName>
        <fullName evidence="1">Uncharacterized protein</fullName>
    </submittedName>
</protein>
<proteinExistence type="predicted"/>
<evidence type="ECO:0000313" key="1">
    <source>
        <dbReference type="EMBL" id="HIX45667.1"/>
    </source>
</evidence>
<reference evidence="1" key="1">
    <citation type="journal article" date="2021" name="PeerJ">
        <title>Extensive microbial diversity within the chicken gut microbiome revealed by metagenomics and culture.</title>
        <authorList>
            <person name="Gilroy R."/>
            <person name="Ravi A."/>
            <person name="Getino M."/>
            <person name="Pursley I."/>
            <person name="Horton D.L."/>
            <person name="Alikhan N.F."/>
            <person name="Baker D."/>
            <person name="Gharbi K."/>
            <person name="Hall N."/>
            <person name="Watson M."/>
            <person name="Adriaenssens E.M."/>
            <person name="Foster-Nyarko E."/>
            <person name="Jarju S."/>
            <person name="Secka A."/>
            <person name="Antonio M."/>
            <person name="Oren A."/>
            <person name="Chaudhuri R.R."/>
            <person name="La Ragione R."/>
            <person name="Hildebrand F."/>
            <person name="Pallen M.J."/>
        </authorList>
    </citation>
    <scope>NUCLEOTIDE SEQUENCE</scope>
    <source>
        <strain evidence="1">ChiHjej12B11-16260</strain>
    </source>
</reference>
<name>A0A9D2APN4_9BACT</name>
<gene>
    <name evidence="1" type="ORF">H9982_05555</name>
</gene>